<dbReference type="EMBL" id="JAFIRN010000013">
    <property type="protein sequence ID" value="KAG5836717.1"/>
    <property type="molecule type" value="Genomic_DNA"/>
</dbReference>
<evidence type="ECO:0000256" key="13">
    <source>
        <dbReference type="SAM" id="Coils"/>
    </source>
</evidence>
<gene>
    <name evidence="17" type="ORF">ANANG_G00231530</name>
</gene>
<dbReference type="GO" id="GO:0005856">
    <property type="term" value="C:cytoskeleton"/>
    <property type="evidence" value="ECO:0007669"/>
    <property type="project" value="UniProtKB-SubCell"/>
</dbReference>
<comment type="similarity">
    <text evidence="5">Belongs to the Refilin family.</text>
</comment>
<dbReference type="Pfam" id="PF04100">
    <property type="entry name" value="Vps53_N"/>
    <property type="match status" value="1"/>
</dbReference>
<keyword evidence="13" id="KW-0175">Coiled coil</keyword>
<comment type="subunit">
    <text evidence="6">Interacts with FLNA and FLNB.</text>
</comment>
<keyword evidence="18" id="KW-1185">Reference proteome</keyword>
<dbReference type="AlphaFoldDB" id="A0A9D3LTG1"/>
<proteinExistence type="inferred from homology"/>
<evidence type="ECO:0000256" key="6">
    <source>
        <dbReference type="ARBA" id="ARBA00011189"/>
    </source>
</evidence>
<dbReference type="Proteomes" id="UP001044222">
    <property type="component" value="Chromosome 13"/>
</dbReference>
<dbReference type="Pfam" id="PF15068">
    <property type="entry name" value="FAM101"/>
    <property type="match status" value="1"/>
</dbReference>
<dbReference type="PANTHER" id="PTHR12820:SF0">
    <property type="entry name" value="VACUOLAR PROTEIN SORTING-ASSOCIATED PROTEIN 53 HOMOLOG"/>
    <property type="match status" value="1"/>
</dbReference>
<dbReference type="Pfam" id="PF16854">
    <property type="entry name" value="VPS53_C"/>
    <property type="match status" value="1"/>
</dbReference>
<comment type="similarity">
    <text evidence="4">Belongs to the VPS53 family.</text>
</comment>
<dbReference type="GO" id="GO:0061572">
    <property type="term" value="P:actin filament bundle organization"/>
    <property type="evidence" value="ECO:0007669"/>
    <property type="project" value="InterPro"/>
</dbReference>
<evidence type="ECO:0000256" key="9">
    <source>
        <dbReference type="ARBA" id="ARBA00022753"/>
    </source>
</evidence>
<protein>
    <recommendedName>
        <fullName evidence="7">Vacuolar protein sorting-associated protein 53 homolog</fullName>
    </recommendedName>
</protein>
<keyword evidence="10" id="KW-0333">Golgi apparatus</keyword>
<feature type="region of interest" description="Disordered" evidence="14">
    <location>
        <begin position="833"/>
        <end position="880"/>
    </location>
</feature>
<feature type="compositionally biased region" description="Polar residues" evidence="14">
    <location>
        <begin position="802"/>
        <end position="811"/>
    </location>
</feature>
<evidence type="ECO:0000256" key="8">
    <source>
        <dbReference type="ARBA" id="ARBA00022490"/>
    </source>
</evidence>
<evidence type="ECO:0000256" key="11">
    <source>
        <dbReference type="ARBA" id="ARBA00023136"/>
    </source>
</evidence>
<evidence type="ECO:0000256" key="1">
    <source>
        <dbReference type="ARBA" id="ARBA00004150"/>
    </source>
</evidence>
<dbReference type="InterPro" id="IPR028215">
    <property type="entry name" value="Refilin"/>
</dbReference>
<evidence type="ECO:0000256" key="4">
    <source>
        <dbReference type="ARBA" id="ARBA00008628"/>
    </source>
</evidence>
<dbReference type="GO" id="GO:0005829">
    <property type="term" value="C:cytosol"/>
    <property type="evidence" value="ECO:0007669"/>
    <property type="project" value="GOC"/>
</dbReference>
<feature type="region of interest" description="Disordered" evidence="14">
    <location>
        <begin position="372"/>
        <end position="414"/>
    </location>
</feature>
<dbReference type="GO" id="GO:0061181">
    <property type="term" value="P:regulation of chondrocyte development"/>
    <property type="evidence" value="ECO:0007669"/>
    <property type="project" value="InterPro"/>
</dbReference>
<organism evidence="17 18">
    <name type="scientific">Anguilla anguilla</name>
    <name type="common">European freshwater eel</name>
    <name type="synonym">Muraena anguilla</name>
    <dbReference type="NCBI Taxonomy" id="7936"/>
    <lineage>
        <taxon>Eukaryota</taxon>
        <taxon>Metazoa</taxon>
        <taxon>Chordata</taxon>
        <taxon>Craniata</taxon>
        <taxon>Vertebrata</taxon>
        <taxon>Euteleostomi</taxon>
        <taxon>Actinopterygii</taxon>
        <taxon>Neopterygii</taxon>
        <taxon>Teleostei</taxon>
        <taxon>Anguilliformes</taxon>
        <taxon>Anguillidae</taxon>
        <taxon>Anguilla</taxon>
    </lineage>
</organism>
<evidence type="ECO:0000313" key="18">
    <source>
        <dbReference type="Proteomes" id="UP001044222"/>
    </source>
</evidence>
<evidence type="ECO:0000259" key="16">
    <source>
        <dbReference type="Pfam" id="PF16854"/>
    </source>
</evidence>
<dbReference type="GO" id="GO:0010008">
    <property type="term" value="C:endosome membrane"/>
    <property type="evidence" value="ECO:0007669"/>
    <property type="project" value="UniProtKB-SubCell"/>
</dbReference>
<feature type="compositionally biased region" description="Basic and acidic residues" evidence="14">
    <location>
        <begin position="398"/>
        <end position="408"/>
    </location>
</feature>
<keyword evidence="9" id="KW-0967">Endosome</keyword>
<dbReference type="InterPro" id="IPR039766">
    <property type="entry name" value="Vps53"/>
</dbReference>
<name>A0A9D3LTG1_ANGAN</name>
<sequence length="1021" mass="115707">MSVMEDEELEFADDLEAILHLTPEVQQAIDQVFPSQDPLDRPDFNAVEYINTLFPTEQSLANIDDVVNKIRLKIRRLDDNIRTVVRGQTNVGQDGRQALEEAQKSIQQLFGKIKDIKDKAEKSEQMVKEITRDIKQLDHAKRHLTTSITTLNHLHMLAGGVDSLEWVSVLRQYGEVANLLQGVVNVLEHFHKYMSIPQIRQLSERVKAAQSELGTQILADFEEAFPAQGSKRPGGPSNVLRDACLVANVLDPRIKQEIMKKFIRQHLSEYLLLFQENQDVAWLDRIDRRYAWIKRQLVDYEEKYGRMFPAEWCMTERIAVEFCHITRTELARIMRTRVREIEVKLLLFAIQRTTNFEGLLAKRFSGCTLTDGPGQKQVDTPLEPTNPFLEDEAGDDCSLEKEEELDRPKKPKAPDNPFHGIVSKCFEPHLYVYIESQDKNLGELIDRFVTDLRSQGPPQCGMLPAQHREPMIALTTIFQKYLREYAWKILSGNLPKTSSGSGGLTISSLLKEKEGSETAKFTPEELCLICSILSTAEYCLATTQQLEEKLKEKVDKALVERINLTGEMDTFSTVISNSIQLLVQDLDSACDPALTAMSKMPWQNVEHVGDQSPYVTSVIMHIKHNVPIIRDNLASTRKYFTQFCIKFTNSFIPKFITHLFRCKPISMVGAEQLLLDTHSLKTVLLDLPSIGSQVVRKAPASYTKIVVKGMTRAEMILKRPHPQRAPRRMLTLAPPPGGHGAHEPPVVFVGQLHQAAGGRNPDTFQKILDMKGLKRSEQGSMLELFRQRLPTPPSGGDGMPSLSFSAPTPEQESSRIRRLEKLIKRDYDLHVNCAPGRPLDSPDSGLPPSPSPSAWLLPGGPERAGLRPLAEEDSRRAPARNSCCLKTQQTGADPVFSPQFRPLSYGEGIELDPLPPKEVRYTSSVRYDSDRHFIHYVSLEPRGFGLDSCSQTIVALSHNTWKHYRTQLHLEPRQRVQRYQSTTIVYPKHASAVYVTHLHYDCRRKARRFLSSVELEAAQRG</sequence>
<evidence type="ECO:0000256" key="7">
    <source>
        <dbReference type="ARBA" id="ARBA00014103"/>
    </source>
</evidence>
<evidence type="ECO:0000256" key="2">
    <source>
        <dbReference type="ARBA" id="ARBA00004245"/>
    </source>
</evidence>
<dbReference type="InterPro" id="IPR007234">
    <property type="entry name" value="Vps53_N"/>
</dbReference>
<reference evidence="17" key="1">
    <citation type="submission" date="2021-01" db="EMBL/GenBank/DDBJ databases">
        <title>A chromosome-scale assembly of European eel, Anguilla anguilla.</title>
        <authorList>
            <person name="Henkel C."/>
            <person name="Jong-Raadsen S.A."/>
            <person name="Dufour S."/>
            <person name="Weltzien F.-A."/>
            <person name="Palstra A.P."/>
            <person name="Pelster B."/>
            <person name="Spaink H.P."/>
            <person name="Van Den Thillart G.E."/>
            <person name="Jansen H."/>
            <person name="Zahm M."/>
            <person name="Klopp C."/>
            <person name="Cedric C."/>
            <person name="Louis A."/>
            <person name="Berthelot C."/>
            <person name="Parey E."/>
            <person name="Roest Crollius H."/>
            <person name="Montfort J."/>
            <person name="Robinson-Rechavi M."/>
            <person name="Bucao C."/>
            <person name="Bouchez O."/>
            <person name="Gislard M."/>
            <person name="Lluch J."/>
            <person name="Milhes M."/>
            <person name="Lampietro C."/>
            <person name="Lopez Roques C."/>
            <person name="Donnadieu C."/>
            <person name="Braasch I."/>
            <person name="Desvignes T."/>
            <person name="Postlethwait J."/>
            <person name="Bobe J."/>
            <person name="Guiguen Y."/>
            <person name="Dirks R."/>
        </authorList>
    </citation>
    <scope>NUCLEOTIDE SEQUENCE</scope>
    <source>
        <strain evidence="17">Tag_6206</strain>
        <tissue evidence="17">Liver</tissue>
    </source>
</reference>
<evidence type="ECO:0000256" key="3">
    <source>
        <dbReference type="ARBA" id="ARBA00004481"/>
    </source>
</evidence>
<evidence type="ECO:0000256" key="14">
    <source>
        <dbReference type="SAM" id="MobiDB-lite"/>
    </source>
</evidence>
<keyword evidence="11" id="KW-0472">Membrane</keyword>
<dbReference type="GO" id="GO:0031005">
    <property type="term" value="F:filamin binding"/>
    <property type="evidence" value="ECO:0007669"/>
    <property type="project" value="InterPro"/>
</dbReference>
<evidence type="ECO:0000256" key="10">
    <source>
        <dbReference type="ARBA" id="ARBA00023034"/>
    </source>
</evidence>
<evidence type="ECO:0000256" key="12">
    <source>
        <dbReference type="ARBA" id="ARBA00023212"/>
    </source>
</evidence>
<dbReference type="PANTHER" id="PTHR12820">
    <property type="entry name" value="VACUOLAR SORTING PROTEIN 53"/>
    <property type="match status" value="1"/>
</dbReference>
<comment type="caution">
    <text evidence="17">The sequence shown here is derived from an EMBL/GenBank/DDBJ whole genome shotgun (WGS) entry which is preliminary data.</text>
</comment>
<accession>A0A9D3LTG1</accession>
<dbReference type="InterPro" id="IPR031745">
    <property type="entry name" value="Vps53_C"/>
</dbReference>
<comment type="subcellular location">
    <subcellularLocation>
        <location evidence="2">Cytoplasm</location>
        <location evidence="2">Cytoskeleton</location>
    </subcellularLocation>
    <subcellularLocation>
        <location evidence="3">Endosome membrane</location>
        <topology evidence="3">Peripheral membrane protein</topology>
    </subcellularLocation>
    <subcellularLocation>
        <location evidence="1">Golgi apparatus</location>
        <location evidence="1">trans-Golgi network membrane</location>
        <topology evidence="1">Peripheral membrane protein</topology>
    </subcellularLocation>
</comment>
<feature type="region of interest" description="Disordered" evidence="14">
    <location>
        <begin position="788"/>
        <end position="815"/>
    </location>
</feature>
<feature type="compositionally biased region" description="Low complexity" evidence="14">
    <location>
        <begin position="852"/>
        <end position="861"/>
    </location>
</feature>
<evidence type="ECO:0000256" key="5">
    <source>
        <dbReference type="ARBA" id="ARBA00009886"/>
    </source>
</evidence>
<feature type="coiled-coil region" evidence="13">
    <location>
        <begin position="99"/>
        <end position="140"/>
    </location>
</feature>
<feature type="domain" description="Vps53 C-terminal" evidence="16">
    <location>
        <begin position="671"/>
        <end position="718"/>
    </location>
</feature>
<keyword evidence="8" id="KW-0963">Cytoplasm</keyword>
<evidence type="ECO:0000259" key="15">
    <source>
        <dbReference type="Pfam" id="PF04100"/>
    </source>
</evidence>
<feature type="domain" description="Vps53 N-terminal" evidence="15">
    <location>
        <begin position="42"/>
        <end position="451"/>
    </location>
</feature>
<evidence type="ECO:0000313" key="17">
    <source>
        <dbReference type="EMBL" id="KAG5836717.1"/>
    </source>
</evidence>
<dbReference type="GO" id="GO:0000938">
    <property type="term" value="C:GARP complex"/>
    <property type="evidence" value="ECO:0007669"/>
    <property type="project" value="InterPro"/>
</dbReference>
<keyword evidence="12" id="KW-0206">Cytoskeleton</keyword>
<dbReference type="GO" id="GO:0042147">
    <property type="term" value="P:retrograde transport, endosome to Golgi"/>
    <property type="evidence" value="ECO:0007669"/>
    <property type="project" value="InterPro"/>
</dbReference>